<reference evidence="2 3" key="1">
    <citation type="journal article" date="2021" name="Nat. Plants">
        <title>The Taxus genome provides insights into paclitaxel biosynthesis.</title>
        <authorList>
            <person name="Xiong X."/>
            <person name="Gou J."/>
            <person name="Liao Q."/>
            <person name="Li Y."/>
            <person name="Zhou Q."/>
            <person name="Bi G."/>
            <person name="Li C."/>
            <person name="Du R."/>
            <person name="Wang X."/>
            <person name="Sun T."/>
            <person name="Guo L."/>
            <person name="Liang H."/>
            <person name="Lu P."/>
            <person name="Wu Y."/>
            <person name="Zhang Z."/>
            <person name="Ro D.K."/>
            <person name="Shang Y."/>
            <person name="Huang S."/>
            <person name="Yan J."/>
        </authorList>
    </citation>
    <scope>NUCLEOTIDE SEQUENCE [LARGE SCALE GENOMIC DNA]</scope>
    <source>
        <strain evidence="2">Ta-2019</strain>
    </source>
</reference>
<feature type="compositionally biased region" description="Basic and acidic residues" evidence="1">
    <location>
        <begin position="178"/>
        <end position="194"/>
    </location>
</feature>
<evidence type="ECO:0000313" key="3">
    <source>
        <dbReference type="Proteomes" id="UP000824469"/>
    </source>
</evidence>
<feature type="compositionally biased region" description="Basic and acidic residues" evidence="1">
    <location>
        <begin position="132"/>
        <end position="147"/>
    </location>
</feature>
<gene>
    <name evidence="2" type="ORF">KI387_003120</name>
</gene>
<evidence type="ECO:0000313" key="2">
    <source>
        <dbReference type="EMBL" id="KAH9331012.1"/>
    </source>
</evidence>
<feature type="compositionally biased region" description="Polar residues" evidence="1">
    <location>
        <begin position="76"/>
        <end position="131"/>
    </location>
</feature>
<organism evidence="2 3">
    <name type="scientific">Taxus chinensis</name>
    <name type="common">Chinese yew</name>
    <name type="synonym">Taxus wallichiana var. chinensis</name>
    <dbReference type="NCBI Taxonomy" id="29808"/>
    <lineage>
        <taxon>Eukaryota</taxon>
        <taxon>Viridiplantae</taxon>
        <taxon>Streptophyta</taxon>
        <taxon>Embryophyta</taxon>
        <taxon>Tracheophyta</taxon>
        <taxon>Spermatophyta</taxon>
        <taxon>Pinopsida</taxon>
        <taxon>Pinidae</taxon>
        <taxon>Conifers II</taxon>
        <taxon>Cupressales</taxon>
        <taxon>Taxaceae</taxon>
        <taxon>Taxus</taxon>
    </lineage>
</organism>
<evidence type="ECO:0000256" key="1">
    <source>
        <dbReference type="SAM" id="MobiDB-lite"/>
    </source>
</evidence>
<accession>A0AA38LRW8</accession>
<dbReference type="Proteomes" id="UP000824469">
    <property type="component" value="Unassembled WGS sequence"/>
</dbReference>
<sequence length="401" mass="46017">MDFELHLIEIHSDLLQCIAEKDDLHEKDAMKARPVSSDPQPKKLSSQLQVLSPSMSISHWHVSHNLHYMLEINSFPSQHDQSKGSSGTQQQDQEQISRPQSQHKQFSYHPQHQGQQDYQGNSGDNSLQLYQEKQREFEKSHHQSHQEKRQKHTHGEKHRKHHDKRQELHHGKQYQQEEGPRHEDIHQMDTEHQTAHGRQPQKQVTSKPESPPMLPPSFSMQPLQYPYPLHPEGLQQHYNPHYDLSQSISFLESLPIQTGTQNFQSGNQGMSMQVPPIQDFQENHFRPWHIGPSGIPHEAATAVHALQEGSMALNSQGQFSHFAIDYLPGPSNMALPPPPLQGMGMGLDQPVHYQDSNHGQLVSTPHKRDKYMNMYSQVEDVKEVHNHRGRGGRSSFGPNHG</sequence>
<comment type="caution">
    <text evidence="2">The sequence shown here is derived from an EMBL/GenBank/DDBJ whole genome shotgun (WGS) entry which is preliminary data.</text>
</comment>
<dbReference type="EMBL" id="JAHRHJ020000001">
    <property type="protein sequence ID" value="KAH9331012.1"/>
    <property type="molecule type" value="Genomic_DNA"/>
</dbReference>
<dbReference type="OMA" id="HEEINQG"/>
<proteinExistence type="predicted"/>
<name>A0AA38LRW8_TAXCH</name>
<dbReference type="AlphaFoldDB" id="A0AA38LRW8"/>
<keyword evidence="3" id="KW-1185">Reference proteome</keyword>
<feature type="compositionally biased region" description="Basic residues" evidence="1">
    <location>
        <begin position="148"/>
        <end position="163"/>
    </location>
</feature>
<protein>
    <submittedName>
        <fullName evidence="2">Uncharacterized protein</fullName>
    </submittedName>
</protein>
<feature type="region of interest" description="Disordered" evidence="1">
    <location>
        <begin position="76"/>
        <end position="221"/>
    </location>
</feature>